<dbReference type="Pfam" id="PF04832">
    <property type="entry name" value="SOUL"/>
    <property type="match status" value="1"/>
</dbReference>
<organism evidence="3 4">
    <name type="scientific">Strongylocentrotus purpuratus</name>
    <name type="common">Purple sea urchin</name>
    <dbReference type="NCBI Taxonomy" id="7668"/>
    <lineage>
        <taxon>Eukaryota</taxon>
        <taxon>Metazoa</taxon>
        <taxon>Echinodermata</taxon>
        <taxon>Eleutherozoa</taxon>
        <taxon>Echinozoa</taxon>
        <taxon>Echinoidea</taxon>
        <taxon>Euechinoidea</taxon>
        <taxon>Echinacea</taxon>
        <taxon>Camarodonta</taxon>
        <taxon>Echinidea</taxon>
        <taxon>Strongylocentrotidae</taxon>
        <taxon>Strongylocentrotus</taxon>
    </lineage>
</organism>
<name>A0A7M7PLE5_STRPU</name>
<dbReference type="PANTHER" id="PTHR11220:SF1">
    <property type="entry name" value="HEME-BINDING PROTEIN 2"/>
    <property type="match status" value="1"/>
</dbReference>
<evidence type="ECO:0000256" key="1">
    <source>
        <dbReference type="ARBA" id="ARBA00009817"/>
    </source>
</evidence>
<evidence type="ECO:0000256" key="2">
    <source>
        <dbReference type="SAM" id="MobiDB-lite"/>
    </source>
</evidence>
<dbReference type="Proteomes" id="UP000007110">
    <property type="component" value="Unassembled WGS sequence"/>
</dbReference>
<evidence type="ECO:0000313" key="4">
    <source>
        <dbReference type="Proteomes" id="UP000007110"/>
    </source>
</evidence>
<evidence type="ECO:0000313" key="3">
    <source>
        <dbReference type="EnsemblMetazoa" id="XP_030852960"/>
    </source>
</evidence>
<dbReference type="InParanoid" id="A0A7M7PLE5"/>
<sequence>MAKPVRTQVTSATTGRGTEEPRGGWGGRTRYTVSFYTPRKRAVDFPTPLDRRIFIEDLRPSRFYALSFGGFPISNRVDKQAHRLARLLPNSNRNQSDSLGSSLFVDVYDTPMKLTDRHNEILIPLKLDDTPRRWCSDPGPTTE</sequence>
<dbReference type="KEGG" id="spu:576887"/>
<accession>A0A7M7PLE5</accession>
<dbReference type="InterPro" id="IPR006917">
    <property type="entry name" value="SOUL_heme-bd"/>
</dbReference>
<dbReference type="OrthoDB" id="6424451at2759"/>
<dbReference type="EnsemblMetazoa" id="XM_030997100">
    <property type="protein sequence ID" value="XP_030852960"/>
    <property type="gene ID" value="LOC576887"/>
</dbReference>
<dbReference type="InterPro" id="IPR011256">
    <property type="entry name" value="Reg_factor_effector_dom_sf"/>
</dbReference>
<comment type="similarity">
    <text evidence="1">Belongs to the HEBP family.</text>
</comment>
<dbReference type="RefSeq" id="XP_030852960.1">
    <property type="nucleotide sequence ID" value="XM_030997100.1"/>
</dbReference>
<reference evidence="4" key="1">
    <citation type="submission" date="2015-02" db="EMBL/GenBank/DDBJ databases">
        <title>Genome sequencing for Strongylocentrotus purpuratus.</title>
        <authorList>
            <person name="Murali S."/>
            <person name="Liu Y."/>
            <person name="Vee V."/>
            <person name="English A."/>
            <person name="Wang M."/>
            <person name="Skinner E."/>
            <person name="Han Y."/>
            <person name="Muzny D.M."/>
            <person name="Worley K.C."/>
            <person name="Gibbs R.A."/>
        </authorList>
    </citation>
    <scope>NUCLEOTIDE SEQUENCE</scope>
</reference>
<protein>
    <submittedName>
        <fullName evidence="3">Uncharacterized protein</fullName>
    </submittedName>
</protein>
<dbReference type="GeneID" id="576887"/>
<dbReference type="SUPFAM" id="SSF55136">
    <property type="entry name" value="Probable bacterial effector-binding domain"/>
    <property type="match status" value="1"/>
</dbReference>
<proteinExistence type="inferred from homology"/>
<keyword evidence="4" id="KW-1185">Reference proteome</keyword>
<reference evidence="3" key="2">
    <citation type="submission" date="2021-01" db="UniProtKB">
        <authorList>
            <consortium name="EnsemblMetazoa"/>
        </authorList>
    </citation>
    <scope>IDENTIFICATION</scope>
</reference>
<dbReference type="PANTHER" id="PTHR11220">
    <property type="entry name" value="HEME-BINDING PROTEIN-RELATED"/>
    <property type="match status" value="1"/>
</dbReference>
<dbReference type="Gene3D" id="3.20.80.10">
    <property type="entry name" value="Regulatory factor, effector binding domain"/>
    <property type="match status" value="1"/>
</dbReference>
<feature type="region of interest" description="Disordered" evidence="2">
    <location>
        <begin position="1"/>
        <end position="26"/>
    </location>
</feature>
<dbReference type="OMA" id="VYDTPMK"/>
<dbReference type="AlphaFoldDB" id="A0A7M7PLE5"/>